<evidence type="ECO:0000256" key="6">
    <source>
        <dbReference type="SAM" id="Phobius"/>
    </source>
</evidence>
<evidence type="ECO:0000256" key="2">
    <source>
        <dbReference type="ARBA" id="ARBA00022448"/>
    </source>
</evidence>
<sequence length="402" mass="43143">MEGNNNPGTPPEKVSIIESKTFNLALLFGAALIVFINFSSSLTVLPLYVLEIGESEFMSGLQNTLFFLSAILLRTYFGPMADIRGRKLPLLIGVTAFATAPLLFYLSSNIWMLILARVYQAIGLAAFFSSSTSLVADLAPREKTGAFMSSYRILMSLALLIGPAASLSLINAFDYTAWFWCCFLAGIPGIILIILLKTPSNITKDGIGSWERFKTLLTNQRLPLILQGVVLVSICIGALLSYAIIHVSQATQASNPAIYFTYYALAGIMANLFVGRLSDRVGRKTIFWPMVMTLGIGLLLLFFLPQAGGIYITSGLLAGVGAASGISVGFAWVIDVVEENMRATALALMESTIDISVALGSFIFGAVGSWIGLGNTFGFTGLAILIGGFSFFILSSRKLPAP</sequence>
<dbReference type="Pfam" id="PF07690">
    <property type="entry name" value="MFS_1"/>
    <property type="match status" value="2"/>
</dbReference>
<reference evidence="8 9" key="1">
    <citation type="submission" date="2018-08" db="EMBL/GenBank/DDBJ databases">
        <title>The metabolism and importance of syntrophic acetate oxidation coupled to methane or sulfide production in haloalkaline environments.</title>
        <authorList>
            <person name="Timmers P.H.A."/>
            <person name="Vavourakis C.D."/>
            <person name="Sorokin D.Y."/>
            <person name="Sinninghe Damste J.S."/>
            <person name="Muyzer G."/>
            <person name="Stams A.J.M."/>
            <person name="Plugge C.M."/>
        </authorList>
    </citation>
    <scope>NUCLEOTIDE SEQUENCE [LARGE SCALE GENOMIC DNA]</scope>
    <source>
        <strain evidence="8">MSAO_Bac1</strain>
    </source>
</reference>
<dbReference type="GO" id="GO:0022857">
    <property type="term" value="F:transmembrane transporter activity"/>
    <property type="evidence" value="ECO:0007669"/>
    <property type="project" value="InterPro"/>
</dbReference>
<feature type="transmembrane region" description="Helical" evidence="6">
    <location>
        <begin position="377"/>
        <end position="394"/>
    </location>
</feature>
<dbReference type="Proteomes" id="UP000285138">
    <property type="component" value="Unassembled WGS sequence"/>
</dbReference>
<feature type="transmembrane region" description="Helical" evidence="6">
    <location>
        <begin position="21"/>
        <end position="45"/>
    </location>
</feature>
<accession>A0A424YET1</accession>
<dbReference type="PANTHER" id="PTHR23531">
    <property type="entry name" value="QUINOLENE RESISTANCE PROTEIN NORA"/>
    <property type="match status" value="1"/>
</dbReference>
<feature type="transmembrane region" description="Helical" evidence="6">
    <location>
        <begin position="88"/>
        <end position="106"/>
    </location>
</feature>
<dbReference type="AlphaFoldDB" id="A0A424YET1"/>
<keyword evidence="2" id="KW-0813">Transport</keyword>
<dbReference type="GO" id="GO:0005886">
    <property type="term" value="C:plasma membrane"/>
    <property type="evidence" value="ECO:0007669"/>
    <property type="project" value="UniProtKB-SubCell"/>
</dbReference>
<feature type="transmembrane region" description="Helical" evidence="6">
    <location>
        <begin position="346"/>
        <end position="371"/>
    </location>
</feature>
<feature type="transmembrane region" description="Helical" evidence="6">
    <location>
        <begin position="151"/>
        <end position="171"/>
    </location>
</feature>
<evidence type="ECO:0000256" key="1">
    <source>
        <dbReference type="ARBA" id="ARBA00004651"/>
    </source>
</evidence>
<dbReference type="InterPro" id="IPR011701">
    <property type="entry name" value="MFS"/>
</dbReference>
<name>A0A424YET1_9FIRM</name>
<keyword evidence="4 6" id="KW-1133">Transmembrane helix</keyword>
<evidence type="ECO:0000256" key="3">
    <source>
        <dbReference type="ARBA" id="ARBA00022692"/>
    </source>
</evidence>
<dbReference type="InterPro" id="IPR020846">
    <property type="entry name" value="MFS_dom"/>
</dbReference>
<evidence type="ECO:0000256" key="5">
    <source>
        <dbReference type="ARBA" id="ARBA00023136"/>
    </source>
</evidence>
<feature type="transmembrane region" description="Helical" evidence="6">
    <location>
        <begin position="257"/>
        <end position="274"/>
    </location>
</feature>
<dbReference type="SUPFAM" id="SSF103473">
    <property type="entry name" value="MFS general substrate transporter"/>
    <property type="match status" value="1"/>
</dbReference>
<keyword evidence="3 6" id="KW-0812">Transmembrane</keyword>
<protein>
    <submittedName>
        <fullName evidence="8">MFS transporter</fullName>
    </submittedName>
</protein>
<evidence type="ECO:0000313" key="9">
    <source>
        <dbReference type="Proteomes" id="UP000285138"/>
    </source>
</evidence>
<feature type="transmembrane region" description="Helical" evidence="6">
    <location>
        <begin position="177"/>
        <end position="196"/>
    </location>
</feature>
<dbReference type="PROSITE" id="PS50850">
    <property type="entry name" value="MFS"/>
    <property type="match status" value="1"/>
</dbReference>
<feature type="transmembrane region" description="Helical" evidence="6">
    <location>
        <begin position="57"/>
        <end position="76"/>
    </location>
</feature>
<feature type="transmembrane region" description="Helical" evidence="6">
    <location>
        <begin position="286"/>
        <end position="304"/>
    </location>
</feature>
<comment type="subcellular location">
    <subcellularLocation>
        <location evidence="1">Cell membrane</location>
        <topology evidence="1">Multi-pass membrane protein</topology>
    </subcellularLocation>
</comment>
<gene>
    <name evidence="8" type="ORF">D5R97_04950</name>
</gene>
<evidence type="ECO:0000313" key="8">
    <source>
        <dbReference type="EMBL" id="RQD76092.1"/>
    </source>
</evidence>
<evidence type="ECO:0000259" key="7">
    <source>
        <dbReference type="PROSITE" id="PS50850"/>
    </source>
</evidence>
<dbReference type="Gene3D" id="1.20.1250.20">
    <property type="entry name" value="MFS general substrate transporter like domains"/>
    <property type="match status" value="2"/>
</dbReference>
<dbReference type="InterPro" id="IPR036259">
    <property type="entry name" value="MFS_trans_sf"/>
</dbReference>
<keyword evidence="5 6" id="KW-0472">Membrane</keyword>
<organism evidence="8 9">
    <name type="scientific">Candidatus Syntrophonatronum acetioxidans</name>
    <dbReference type="NCBI Taxonomy" id="1795816"/>
    <lineage>
        <taxon>Bacteria</taxon>
        <taxon>Bacillati</taxon>
        <taxon>Bacillota</taxon>
        <taxon>Clostridia</taxon>
        <taxon>Eubacteriales</taxon>
        <taxon>Syntrophomonadaceae</taxon>
        <taxon>Candidatus Syntrophonatronum</taxon>
    </lineage>
</organism>
<feature type="domain" description="Major facilitator superfamily (MFS) profile" evidence="7">
    <location>
        <begin position="23"/>
        <end position="399"/>
    </location>
</feature>
<dbReference type="EMBL" id="QZAA01000131">
    <property type="protein sequence ID" value="RQD76092.1"/>
    <property type="molecule type" value="Genomic_DNA"/>
</dbReference>
<comment type="caution">
    <text evidence="8">The sequence shown here is derived from an EMBL/GenBank/DDBJ whole genome shotgun (WGS) entry which is preliminary data.</text>
</comment>
<dbReference type="InterPro" id="IPR052714">
    <property type="entry name" value="MFS_Exporter"/>
</dbReference>
<feature type="transmembrane region" description="Helical" evidence="6">
    <location>
        <begin position="310"/>
        <end position="334"/>
    </location>
</feature>
<proteinExistence type="predicted"/>
<feature type="transmembrane region" description="Helical" evidence="6">
    <location>
        <begin position="118"/>
        <end position="139"/>
    </location>
</feature>
<dbReference type="PANTHER" id="PTHR23531:SF1">
    <property type="entry name" value="QUINOLENE RESISTANCE PROTEIN NORA"/>
    <property type="match status" value="1"/>
</dbReference>
<feature type="transmembrane region" description="Helical" evidence="6">
    <location>
        <begin position="222"/>
        <end position="245"/>
    </location>
</feature>
<evidence type="ECO:0000256" key="4">
    <source>
        <dbReference type="ARBA" id="ARBA00022989"/>
    </source>
</evidence>